<organism evidence="2 3">
    <name type="scientific">Hyaloscypha hepaticicola</name>
    <dbReference type="NCBI Taxonomy" id="2082293"/>
    <lineage>
        <taxon>Eukaryota</taxon>
        <taxon>Fungi</taxon>
        <taxon>Dikarya</taxon>
        <taxon>Ascomycota</taxon>
        <taxon>Pezizomycotina</taxon>
        <taxon>Leotiomycetes</taxon>
        <taxon>Helotiales</taxon>
        <taxon>Hyaloscyphaceae</taxon>
        <taxon>Hyaloscypha</taxon>
    </lineage>
</organism>
<evidence type="ECO:0000313" key="3">
    <source>
        <dbReference type="Proteomes" id="UP000235672"/>
    </source>
</evidence>
<evidence type="ECO:0000256" key="1">
    <source>
        <dbReference type="SAM" id="MobiDB-lite"/>
    </source>
</evidence>
<feature type="compositionally biased region" description="Polar residues" evidence="1">
    <location>
        <begin position="95"/>
        <end position="107"/>
    </location>
</feature>
<sequence length="310" mass="33126">MATAVGGVPADTENENENGNGNENVMTITVQETVGNPFRNTGNMTCEKQFLPANNTYLYCSEACRLHDQVPPQPMRSISYPASYSPSSPPLTPYTRQYTSWSEQVTPSPEEGPDIVPRFSPTQLRPRSYFNSEPYAQPYQAPAYSTSPPQAYAHSGSGSSTALASLRELATALPRTSSSSRRDPESPPKSSASSIHRPGSGVWNYIPFASSKTATTPTPSATPGSSYTGGTTHAHTASQSYGNGYYASTNGYAGRSREDLYLYGKSHGAVGGYGNTGGMGMDRPLPPRSGPSGYGHRPKSIDLVTPYSNH</sequence>
<dbReference type="AlphaFoldDB" id="A0A2J6PW66"/>
<feature type="compositionally biased region" description="Polar residues" evidence="1">
    <location>
        <begin position="120"/>
        <end position="131"/>
    </location>
</feature>
<feature type="region of interest" description="Disordered" evidence="1">
    <location>
        <begin position="278"/>
        <end position="310"/>
    </location>
</feature>
<keyword evidence="3" id="KW-1185">Reference proteome</keyword>
<gene>
    <name evidence="2" type="ORF">NA56DRAFT_691304</name>
</gene>
<dbReference type="OrthoDB" id="3599883at2759"/>
<dbReference type="InterPro" id="IPR024368">
    <property type="entry name" value="Ecl1/2/3"/>
</dbReference>
<feature type="region of interest" description="Disordered" evidence="1">
    <location>
        <begin position="77"/>
        <end position="159"/>
    </location>
</feature>
<feature type="region of interest" description="Disordered" evidence="1">
    <location>
        <begin position="212"/>
        <end position="242"/>
    </location>
</feature>
<evidence type="ECO:0000313" key="2">
    <source>
        <dbReference type="EMBL" id="PMD18275.1"/>
    </source>
</evidence>
<accession>A0A2J6PW66</accession>
<name>A0A2J6PW66_9HELO</name>
<feature type="compositionally biased region" description="Low complexity" evidence="1">
    <location>
        <begin position="212"/>
        <end position="232"/>
    </location>
</feature>
<feature type="region of interest" description="Disordered" evidence="1">
    <location>
        <begin position="1"/>
        <end position="23"/>
    </location>
</feature>
<feature type="region of interest" description="Disordered" evidence="1">
    <location>
        <begin position="172"/>
        <end position="198"/>
    </location>
</feature>
<dbReference type="EMBL" id="KZ613495">
    <property type="protein sequence ID" value="PMD18275.1"/>
    <property type="molecule type" value="Genomic_DNA"/>
</dbReference>
<protein>
    <submittedName>
        <fullName evidence="2">Uncharacterized protein</fullName>
    </submittedName>
</protein>
<feature type="compositionally biased region" description="Polar residues" evidence="1">
    <location>
        <begin position="233"/>
        <end position="242"/>
    </location>
</feature>
<reference evidence="2 3" key="1">
    <citation type="submission" date="2016-05" db="EMBL/GenBank/DDBJ databases">
        <title>A degradative enzymes factory behind the ericoid mycorrhizal symbiosis.</title>
        <authorList>
            <consortium name="DOE Joint Genome Institute"/>
            <person name="Martino E."/>
            <person name="Morin E."/>
            <person name="Grelet G."/>
            <person name="Kuo A."/>
            <person name="Kohler A."/>
            <person name="Daghino S."/>
            <person name="Barry K."/>
            <person name="Choi C."/>
            <person name="Cichocki N."/>
            <person name="Clum A."/>
            <person name="Copeland A."/>
            <person name="Hainaut M."/>
            <person name="Haridas S."/>
            <person name="Labutti K."/>
            <person name="Lindquist E."/>
            <person name="Lipzen A."/>
            <person name="Khouja H.-R."/>
            <person name="Murat C."/>
            <person name="Ohm R."/>
            <person name="Olson A."/>
            <person name="Spatafora J."/>
            <person name="Veneault-Fourrey C."/>
            <person name="Henrissat B."/>
            <person name="Grigoriev I."/>
            <person name="Martin F."/>
            <person name="Perotto S."/>
        </authorList>
    </citation>
    <scope>NUCLEOTIDE SEQUENCE [LARGE SCALE GENOMIC DNA]</scope>
    <source>
        <strain evidence="2 3">UAMH 7357</strain>
    </source>
</reference>
<feature type="compositionally biased region" description="Low complexity" evidence="1">
    <location>
        <begin position="77"/>
        <end position="86"/>
    </location>
</feature>
<proteinExistence type="predicted"/>
<dbReference type="Proteomes" id="UP000235672">
    <property type="component" value="Unassembled WGS sequence"/>
</dbReference>
<dbReference type="Pfam" id="PF12855">
    <property type="entry name" value="Ecl1"/>
    <property type="match status" value="1"/>
</dbReference>